<evidence type="ECO:0000313" key="14">
    <source>
        <dbReference type="Proteomes" id="UP000178936"/>
    </source>
</evidence>
<dbReference type="InterPro" id="IPR023011">
    <property type="entry name" value="ATP_synth_F0_asu_AS"/>
</dbReference>
<evidence type="ECO:0000256" key="4">
    <source>
        <dbReference type="ARBA" id="ARBA00022547"/>
    </source>
</evidence>
<feature type="transmembrane region" description="Helical" evidence="11">
    <location>
        <begin position="20"/>
        <end position="39"/>
    </location>
</feature>
<dbReference type="PROSITE" id="PS00449">
    <property type="entry name" value="ATPASE_A"/>
    <property type="match status" value="1"/>
</dbReference>
<keyword evidence="4 11" id="KW-0138">CF(0)</keyword>
<dbReference type="PANTHER" id="PTHR42823:SF3">
    <property type="entry name" value="ATP SYNTHASE SUBUNIT A, CHLOROPLASTIC"/>
    <property type="match status" value="1"/>
</dbReference>
<evidence type="ECO:0000313" key="13">
    <source>
        <dbReference type="EMBL" id="OHA54605.1"/>
    </source>
</evidence>
<organism evidence="13 14">
    <name type="scientific">Candidatus Veblenbacteria bacterium RIFOXYA2_FULL_43_9</name>
    <dbReference type="NCBI Taxonomy" id="1802425"/>
    <lineage>
        <taxon>Bacteria</taxon>
        <taxon>Candidatus Vebleniibacteriota</taxon>
    </lineage>
</organism>
<dbReference type="Gene3D" id="1.20.120.220">
    <property type="entry name" value="ATP synthase, F0 complex, subunit A"/>
    <property type="match status" value="1"/>
</dbReference>
<evidence type="ECO:0000256" key="3">
    <source>
        <dbReference type="ARBA" id="ARBA00022448"/>
    </source>
</evidence>
<dbReference type="Proteomes" id="UP000178936">
    <property type="component" value="Unassembled WGS sequence"/>
</dbReference>
<comment type="function">
    <text evidence="11 12">Key component of the proton channel; it plays a direct role in the translocation of protons across the membrane.</text>
</comment>
<keyword evidence="3 11" id="KW-0813">Transport</keyword>
<comment type="similarity">
    <text evidence="2 11 12">Belongs to the ATPase A chain family.</text>
</comment>
<name>A0A1G2Q201_9BACT</name>
<dbReference type="InterPro" id="IPR045082">
    <property type="entry name" value="ATP_syn_F0_a_bact/chloroplast"/>
</dbReference>
<evidence type="ECO:0000256" key="10">
    <source>
        <dbReference type="ARBA" id="ARBA00023310"/>
    </source>
</evidence>
<evidence type="ECO:0000256" key="12">
    <source>
        <dbReference type="RuleBase" id="RU000483"/>
    </source>
</evidence>
<dbReference type="InterPro" id="IPR035908">
    <property type="entry name" value="F0_ATP_A_sf"/>
</dbReference>
<dbReference type="GO" id="GO:0005886">
    <property type="term" value="C:plasma membrane"/>
    <property type="evidence" value="ECO:0007669"/>
    <property type="project" value="UniProtKB-SubCell"/>
</dbReference>
<accession>A0A1G2Q201</accession>
<keyword evidence="10 11" id="KW-0066">ATP synthesis</keyword>
<comment type="subcellular location">
    <subcellularLocation>
        <location evidence="11 12">Cell membrane</location>
        <topology evidence="11 12">Multi-pass membrane protein</topology>
    </subcellularLocation>
    <subcellularLocation>
        <location evidence="1">Membrane</location>
        <topology evidence="1">Multi-pass membrane protein</topology>
    </subcellularLocation>
</comment>
<evidence type="ECO:0000256" key="11">
    <source>
        <dbReference type="HAMAP-Rule" id="MF_01393"/>
    </source>
</evidence>
<dbReference type="GO" id="GO:0045259">
    <property type="term" value="C:proton-transporting ATP synthase complex"/>
    <property type="evidence" value="ECO:0007669"/>
    <property type="project" value="UniProtKB-KW"/>
</dbReference>
<keyword evidence="5 11" id="KW-0812">Transmembrane</keyword>
<keyword evidence="11" id="KW-1003">Cell membrane</keyword>
<keyword evidence="9 11" id="KW-0472">Membrane</keyword>
<dbReference type="PANTHER" id="PTHR42823">
    <property type="entry name" value="ATP SYNTHASE SUBUNIT A, CHLOROPLASTIC"/>
    <property type="match status" value="1"/>
</dbReference>
<gene>
    <name evidence="11" type="primary">atpB</name>
    <name evidence="13" type="ORF">A2226_00360</name>
</gene>
<keyword evidence="8 11" id="KW-0406">Ion transport</keyword>
<keyword evidence="6 11" id="KW-0375">Hydrogen ion transport</keyword>
<feature type="transmembrane region" description="Helical" evidence="11">
    <location>
        <begin position="128"/>
        <end position="153"/>
    </location>
</feature>
<feature type="transmembrane region" description="Helical" evidence="11">
    <location>
        <begin position="82"/>
        <end position="108"/>
    </location>
</feature>
<evidence type="ECO:0000256" key="9">
    <source>
        <dbReference type="ARBA" id="ARBA00023136"/>
    </source>
</evidence>
<evidence type="ECO:0000256" key="6">
    <source>
        <dbReference type="ARBA" id="ARBA00022781"/>
    </source>
</evidence>
<dbReference type="AlphaFoldDB" id="A0A1G2Q201"/>
<evidence type="ECO:0000256" key="8">
    <source>
        <dbReference type="ARBA" id="ARBA00023065"/>
    </source>
</evidence>
<evidence type="ECO:0000256" key="2">
    <source>
        <dbReference type="ARBA" id="ARBA00006810"/>
    </source>
</evidence>
<evidence type="ECO:0000256" key="1">
    <source>
        <dbReference type="ARBA" id="ARBA00004141"/>
    </source>
</evidence>
<comment type="caution">
    <text evidence="13">The sequence shown here is derived from an EMBL/GenBank/DDBJ whole genome shotgun (WGS) entry which is preliminary data.</text>
</comment>
<feature type="transmembrane region" description="Helical" evidence="11">
    <location>
        <begin position="198"/>
        <end position="218"/>
    </location>
</feature>
<dbReference type="HAMAP" id="MF_01393">
    <property type="entry name" value="ATP_synth_a_bact"/>
    <property type="match status" value="1"/>
</dbReference>
<reference evidence="13 14" key="1">
    <citation type="journal article" date="2016" name="Nat. Commun.">
        <title>Thousands of microbial genomes shed light on interconnected biogeochemical processes in an aquifer system.</title>
        <authorList>
            <person name="Anantharaman K."/>
            <person name="Brown C.T."/>
            <person name="Hug L.A."/>
            <person name="Sharon I."/>
            <person name="Castelle C.J."/>
            <person name="Probst A.J."/>
            <person name="Thomas B.C."/>
            <person name="Singh A."/>
            <person name="Wilkins M.J."/>
            <person name="Karaoz U."/>
            <person name="Brodie E.L."/>
            <person name="Williams K.H."/>
            <person name="Hubbard S.S."/>
            <person name="Banfield J.F."/>
        </authorList>
    </citation>
    <scope>NUCLEOTIDE SEQUENCE [LARGE SCALE GENOMIC DNA]</scope>
</reference>
<evidence type="ECO:0000256" key="7">
    <source>
        <dbReference type="ARBA" id="ARBA00022989"/>
    </source>
</evidence>
<dbReference type="GO" id="GO:0042777">
    <property type="term" value="P:proton motive force-driven plasma membrane ATP synthesis"/>
    <property type="evidence" value="ECO:0007669"/>
    <property type="project" value="TreeGrafter"/>
</dbReference>
<keyword evidence="7 11" id="KW-1133">Transmembrane helix</keyword>
<dbReference type="EMBL" id="MHTB01000044">
    <property type="protein sequence ID" value="OHA54605.1"/>
    <property type="molecule type" value="Genomic_DNA"/>
</dbReference>
<dbReference type="InterPro" id="IPR000568">
    <property type="entry name" value="ATP_synth_F0_asu"/>
</dbReference>
<feature type="transmembrane region" description="Helical" evidence="11">
    <location>
        <begin position="174"/>
        <end position="192"/>
    </location>
</feature>
<protein>
    <recommendedName>
        <fullName evidence="11 12">ATP synthase subunit a</fullName>
    </recommendedName>
    <alternativeName>
        <fullName evidence="11">ATP synthase F0 sector subunit a</fullName>
    </alternativeName>
    <alternativeName>
        <fullName evidence="11">F-ATPase subunit 6</fullName>
    </alternativeName>
</protein>
<dbReference type="NCBIfam" id="TIGR01131">
    <property type="entry name" value="ATP_synt_6_or_A"/>
    <property type="match status" value="1"/>
</dbReference>
<sequence length="257" mass="28223">MNISLAAEPIFSLGSFTFTNSLLVGIIVMIFLVTIAYVTKRRQLAEVPQGFQNFIEVVIEGALSFIETVTGNREQAEKFLPLTATIFFFVLLSNWFGLLPGVGTIGLYEVHEGQTVLVPFFRSASADLNATLAIALISVFGTQLFGIITLGFLKHASKYLNFGSLIKHFSFQNVILFFVGILELISEIAKVVSFSFRLFGNVFAGEVLLIVMAALVPYLAPIPFLFLEIFVGLVQALVFSLLTLVFLTIATAEHAHD</sequence>
<proteinExistence type="inferred from homology"/>
<feature type="transmembrane region" description="Helical" evidence="11">
    <location>
        <begin position="225"/>
        <end position="250"/>
    </location>
</feature>
<dbReference type="GO" id="GO:0046933">
    <property type="term" value="F:proton-transporting ATP synthase activity, rotational mechanism"/>
    <property type="evidence" value="ECO:0007669"/>
    <property type="project" value="UniProtKB-UniRule"/>
</dbReference>
<evidence type="ECO:0000256" key="5">
    <source>
        <dbReference type="ARBA" id="ARBA00022692"/>
    </source>
</evidence>
<dbReference type="SUPFAM" id="SSF81336">
    <property type="entry name" value="F1F0 ATP synthase subunit A"/>
    <property type="match status" value="1"/>
</dbReference>
<dbReference type="CDD" id="cd00310">
    <property type="entry name" value="ATP-synt_Fo_a_6"/>
    <property type="match status" value="1"/>
</dbReference>
<dbReference type="Pfam" id="PF00119">
    <property type="entry name" value="ATP-synt_A"/>
    <property type="match status" value="1"/>
</dbReference>